<feature type="compositionally biased region" description="Pro residues" evidence="1">
    <location>
        <begin position="512"/>
        <end position="521"/>
    </location>
</feature>
<feature type="compositionally biased region" description="Basic and acidic residues" evidence="1">
    <location>
        <begin position="22"/>
        <end position="31"/>
    </location>
</feature>
<feature type="compositionally biased region" description="Polar residues" evidence="1">
    <location>
        <begin position="32"/>
        <end position="41"/>
    </location>
</feature>
<keyword evidence="3" id="KW-1185">Reference proteome</keyword>
<dbReference type="Gene3D" id="3.30.710.10">
    <property type="entry name" value="Potassium Channel Kv1.1, Chain A"/>
    <property type="match status" value="1"/>
</dbReference>
<evidence type="ECO:0000313" key="3">
    <source>
        <dbReference type="Proteomes" id="UP000559027"/>
    </source>
</evidence>
<dbReference type="InterPro" id="IPR011333">
    <property type="entry name" value="SKP1/BTB/POZ_sf"/>
</dbReference>
<dbReference type="Proteomes" id="UP000559027">
    <property type="component" value="Unassembled WGS sequence"/>
</dbReference>
<feature type="region of interest" description="Disordered" evidence="1">
    <location>
        <begin position="487"/>
        <end position="521"/>
    </location>
</feature>
<comment type="caution">
    <text evidence="2">The sequence shown here is derived from an EMBL/GenBank/DDBJ whole genome shotgun (WGS) entry which is preliminary data.</text>
</comment>
<dbReference type="AlphaFoldDB" id="A0A8H5D601"/>
<dbReference type="EMBL" id="JAACJO010000009">
    <property type="protein sequence ID" value="KAF5354200.1"/>
    <property type="molecule type" value="Genomic_DNA"/>
</dbReference>
<feature type="compositionally biased region" description="Basic and acidic residues" evidence="1">
    <location>
        <begin position="293"/>
        <end position="307"/>
    </location>
</feature>
<gene>
    <name evidence="2" type="ORF">D9756_007027</name>
</gene>
<reference evidence="2 3" key="1">
    <citation type="journal article" date="2020" name="ISME J.">
        <title>Uncovering the hidden diversity of litter-decomposition mechanisms in mushroom-forming fungi.</title>
        <authorList>
            <person name="Floudas D."/>
            <person name="Bentzer J."/>
            <person name="Ahren D."/>
            <person name="Johansson T."/>
            <person name="Persson P."/>
            <person name="Tunlid A."/>
        </authorList>
    </citation>
    <scope>NUCLEOTIDE SEQUENCE [LARGE SCALE GENOMIC DNA]</scope>
    <source>
        <strain evidence="2 3">CBS 146.42</strain>
    </source>
</reference>
<organism evidence="2 3">
    <name type="scientific">Leucocoprinus leucothites</name>
    <dbReference type="NCBI Taxonomy" id="201217"/>
    <lineage>
        <taxon>Eukaryota</taxon>
        <taxon>Fungi</taxon>
        <taxon>Dikarya</taxon>
        <taxon>Basidiomycota</taxon>
        <taxon>Agaricomycotina</taxon>
        <taxon>Agaricomycetes</taxon>
        <taxon>Agaricomycetidae</taxon>
        <taxon>Agaricales</taxon>
        <taxon>Agaricineae</taxon>
        <taxon>Agaricaceae</taxon>
        <taxon>Leucocoprinus</taxon>
    </lineage>
</organism>
<name>A0A8H5D601_9AGAR</name>
<feature type="compositionally biased region" description="Pro residues" evidence="1">
    <location>
        <begin position="56"/>
        <end position="65"/>
    </location>
</feature>
<accession>A0A8H5D601</accession>
<protein>
    <submittedName>
        <fullName evidence="2">Uncharacterized protein</fullName>
    </submittedName>
</protein>
<evidence type="ECO:0000313" key="2">
    <source>
        <dbReference type="EMBL" id="KAF5354200.1"/>
    </source>
</evidence>
<feature type="region of interest" description="Disordered" evidence="1">
    <location>
        <begin position="280"/>
        <end position="307"/>
    </location>
</feature>
<feature type="region of interest" description="Disordered" evidence="1">
    <location>
        <begin position="1"/>
        <end position="69"/>
    </location>
</feature>
<sequence length="521" mass="57152">MATKEPTRSPSGLPSLGWGHSPDVEKSKDDVWSSNPPQVTSFIACPRSSPHSGVPSPRPGAPSPDPATTYTSPICGFGWQFRLNESYHYQTSKGNALVQELVGRRALSFQPHMCSSMPLRSVKVTVKASYPDALDTSNSSHERVFSNVAIRTSDEGDIGTYDEPPQYRGRTHFQITITFDPSDKLSLPNSSSTNTKKALRCSLDALSFIDTKFYLFSRRVNSRPACPKVVYAKSELLETSSPFLKDLLSEGTGFSSGSPCDLSEDVPEELNKLDEGAFEYDSDSDLEDGEPEVVGKGKEKGSGSEEKLEIVSTQVDDKLANQHPVNGRAFAINGTAYKTWKAFIYYTYTGDIVFNRLKSGEGSVISRPVAKKDLDGVNPVSCSPKSMYRFADYADIPALKSLAKEGIRKSLSSSNIVDELFSSFTYKYQEVIELEVDFLVANFTPGVARRLDEMLEMIVLGGRPRSFRVLAFAMRRLRGGSKEEAWNALDSPARGKKKKGKAPFSTWGKAPHGPPPSTPGN</sequence>
<evidence type="ECO:0000256" key="1">
    <source>
        <dbReference type="SAM" id="MobiDB-lite"/>
    </source>
</evidence>
<proteinExistence type="predicted"/>
<dbReference type="OrthoDB" id="6359816at2759"/>
<feature type="compositionally biased region" description="Acidic residues" evidence="1">
    <location>
        <begin position="280"/>
        <end position="291"/>
    </location>
</feature>